<organism evidence="1 2">
    <name type="scientific">Planococcus donghaensis MPA1U2</name>
    <dbReference type="NCBI Taxonomy" id="933115"/>
    <lineage>
        <taxon>Bacteria</taxon>
        <taxon>Bacillati</taxon>
        <taxon>Bacillota</taxon>
        <taxon>Bacilli</taxon>
        <taxon>Bacillales</taxon>
        <taxon>Caryophanaceae</taxon>
        <taxon>Planococcus</taxon>
    </lineage>
</organism>
<comment type="caution">
    <text evidence="1">The sequence shown here is derived from an EMBL/GenBank/DDBJ whole genome shotgun (WGS) entry which is preliminary data.</text>
</comment>
<dbReference type="AlphaFoldDB" id="E7RH76"/>
<protein>
    <submittedName>
        <fullName evidence="1">Uncharacterized protein</fullName>
    </submittedName>
</protein>
<accession>E7RH76</accession>
<proteinExistence type="predicted"/>
<dbReference type="Proteomes" id="UP000003052">
    <property type="component" value="Unassembled WGS sequence"/>
</dbReference>
<sequence length="64" mass="7383">MKTFRVEFNFDQENIIVHNVQAMDKESALSQIPSNGTYEISDKETGSIYRITINLVNYIKVSEL</sequence>
<dbReference type="RefSeq" id="WP_008430935.1">
    <property type="nucleotide sequence ID" value="NZ_AEPB01000032.1"/>
</dbReference>
<reference evidence="1 2" key="1">
    <citation type="journal article" date="2011" name="J. Bacteriol.">
        <title>The Draft Genome of Planococcus donghaensis MPA1U2 Reveals Nonsporulation Pathways Controlled by a Conserved Spo0A Regulon.</title>
        <authorList>
            <person name="Pearson M.D."/>
            <person name="Noller H.F."/>
        </authorList>
    </citation>
    <scope>NUCLEOTIDE SEQUENCE [LARGE SCALE GENOMIC DNA]</scope>
    <source>
        <strain evidence="1 2">MPA1U2</strain>
    </source>
</reference>
<gene>
    <name evidence="1" type="ORF">GPDM_09800</name>
</gene>
<dbReference type="EMBL" id="AEPB01000032">
    <property type="protein sequence ID" value="EGA89581.1"/>
    <property type="molecule type" value="Genomic_DNA"/>
</dbReference>
<name>E7RH76_9BACL</name>
<evidence type="ECO:0000313" key="2">
    <source>
        <dbReference type="Proteomes" id="UP000003052"/>
    </source>
</evidence>
<evidence type="ECO:0000313" key="1">
    <source>
        <dbReference type="EMBL" id="EGA89581.1"/>
    </source>
</evidence>
<dbReference type="OrthoDB" id="2892478at2"/>
<dbReference type="eggNOG" id="ENOG502ZIIP">
    <property type="taxonomic scope" value="Bacteria"/>
</dbReference>